<dbReference type="Gene3D" id="1.10.10.60">
    <property type="entry name" value="Homeodomain-like"/>
    <property type="match status" value="2"/>
</dbReference>
<evidence type="ECO:0000259" key="4">
    <source>
        <dbReference type="PROSITE" id="PS01124"/>
    </source>
</evidence>
<evidence type="ECO:0000256" key="3">
    <source>
        <dbReference type="ARBA" id="ARBA00023163"/>
    </source>
</evidence>
<evidence type="ECO:0000313" key="5">
    <source>
        <dbReference type="EMBL" id="SHI26296.1"/>
    </source>
</evidence>
<dbReference type="InterPro" id="IPR018060">
    <property type="entry name" value="HTH_AraC"/>
</dbReference>
<dbReference type="InterPro" id="IPR009057">
    <property type="entry name" value="Homeodomain-like_sf"/>
</dbReference>
<dbReference type="InterPro" id="IPR018062">
    <property type="entry name" value="HTH_AraC-typ_CS"/>
</dbReference>
<proteinExistence type="predicted"/>
<dbReference type="AlphaFoldDB" id="A0A1M5ZQB7"/>
<dbReference type="Pfam" id="PF06445">
    <property type="entry name" value="GyrI-like"/>
    <property type="match status" value="1"/>
</dbReference>
<protein>
    <submittedName>
        <fullName evidence="5">Multiple antibiotic resistance protein MarA</fullName>
    </submittedName>
</protein>
<dbReference type="SUPFAM" id="SSF46689">
    <property type="entry name" value="Homeodomain-like"/>
    <property type="match status" value="2"/>
</dbReference>
<dbReference type="SMART" id="SM00871">
    <property type="entry name" value="AraC_E_bind"/>
    <property type="match status" value="1"/>
</dbReference>
<dbReference type="InterPro" id="IPR020449">
    <property type="entry name" value="Tscrpt_reg_AraC-type_HTH"/>
</dbReference>
<dbReference type="PANTHER" id="PTHR47504:SF5">
    <property type="entry name" value="RIGHT ORIGIN-BINDING PROTEIN"/>
    <property type="match status" value="1"/>
</dbReference>
<dbReference type="Pfam" id="PF12833">
    <property type="entry name" value="HTH_18"/>
    <property type="match status" value="1"/>
</dbReference>
<dbReference type="GO" id="GO:0043565">
    <property type="term" value="F:sequence-specific DNA binding"/>
    <property type="evidence" value="ECO:0007669"/>
    <property type="project" value="InterPro"/>
</dbReference>
<dbReference type="EMBL" id="FQXZ01000035">
    <property type="protein sequence ID" value="SHI26296.1"/>
    <property type="molecule type" value="Genomic_DNA"/>
</dbReference>
<keyword evidence="1" id="KW-0805">Transcription regulation</keyword>
<gene>
    <name evidence="5" type="primary">marA</name>
    <name evidence="5" type="ORF">VA7868_03042</name>
</gene>
<dbReference type="Gene3D" id="3.20.80.10">
    <property type="entry name" value="Regulatory factor, effector binding domain"/>
    <property type="match status" value="1"/>
</dbReference>
<organism evidence="5 6">
    <name type="scientific">Vibrio aerogenes CECT 7868</name>
    <dbReference type="NCBI Taxonomy" id="1216006"/>
    <lineage>
        <taxon>Bacteria</taxon>
        <taxon>Pseudomonadati</taxon>
        <taxon>Pseudomonadota</taxon>
        <taxon>Gammaproteobacteria</taxon>
        <taxon>Vibrionales</taxon>
        <taxon>Vibrionaceae</taxon>
        <taxon>Vibrio</taxon>
    </lineage>
</organism>
<dbReference type="PRINTS" id="PR00032">
    <property type="entry name" value="HTHARAC"/>
</dbReference>
<dbReference type="STRING" id="1216006.VA7868_03042"/>
<feature type="domain" description="HTH araC/xylS-type" evidence="4">
    <location>
        <begin position="27"/>
        <end position="125"/>
    </location>
</feature>
<dbReference type="InterPro" id="IPR011256">
    <property type="entry name" value="Reg_factor_effector_dom_sf"/>
</dbReference>
<accession>A0A1M5ZQB7</accession>
<keyword evidence="6" id="KW-1185">Reference proteome</keyword>
<dbReference type="InterPro" id="IPR010499">
    <property type="entry name" value="AraC_E-bd"/>
</dbReference>
<evidence type="ECO:0000313" key="6">
    <source>
        <dbReference type="Proteomes" id="UP000184608"/>
    </source>
</evidence>
<dbReference type="SMART" id="SM00342">
    <property type="entry name" value="HTH_ARAC"/>
    <property type="match status" value="1"/>
</dbReference>
<evidence type="ECO:0000256" key="2">
    <source>
        <dbReference type="ARBA" id="ARBA00023125"/>
    </source>
</evidence>
<dbReference type="Proteomes" id="UP000184608">
    <property type="component" value="Unassembled WGS sequence"/>
</dbReference>
<dbReference type="PROSITE" id="PS01124">
    <property type="entry name" value="HTH_ARAC_FAMILY_2"/>
    <property type="match status" value="1"/>
</dbReference>
<evidence type="ECO:0000256" key="1">
    <source>
        <dbReference type="ARBA" id="ARBA00023015"/>
    </source>
</evidence>
<dbReference type="RefSeq" id="WP_084193400.1">
    <property type="nucleotide sequence ID" value="NZ_FQXZ01000035.1"/>
</dbReference>
<reference evidence="5 6" key="1">
    <citation type="submission" date="2016-11" db="EMBL/GenBank/DDBJ databases">
        <authorList>
            <person name="Jaros S."/>
            <person name="Januszkiewicz K."/>
            <person name="Wedrychowicz H."/>
        </authorList>
    </citation>
    <scope>NUCLEOTIDE SEQUENCE [LARGE SCALE GENOMIC DNA]</scope>
    <source>
        <strain evidence="5 6">CECT 7868</strain>
    </source>
</reference>
<sequence length="311" mass="35371">MIYSGPMTPELPANLSAHPSGHFSRIERVLDYIHDNIRMPLTLDMLSGTSCWSRWQLQRVFQAYTGYSVAQYVREMKLSRAAEMVLTNQYRMSDIAYEFGFNSEVAFSRAFKQYFGIAPKAYQTRGLTLGIKAPLTNPNQSGQLLFPEQVFYQVRIDQSEPCVLHGLSTQIKGLYSPSPDFMSKVPELWHAFFHAVKDESLWQVPHIGVIEHQSDTSGELTYRAGIRQTPDMPEKARAMSSLPLPTQTCAVMRYQGKVSEFHQAVLWLLSVWLPESGYSGVDDAPSLEFYYPPFDQDTDAVNAEYWLPVSV</sequence>
<dbReference type="InterPro" id="IPR050959">
    <property type="entry name" value="MarA-like"/>
</dbReference>
<name>A0A1M5ZQB7_9VIBR</name>
<dbReference type="InterPro" id="IPR029442">
    <property type="entry name" value="GyrI-like"/>
</dbReference>
<dbReference type="PROSITE" id="PS00041">
    <property type="entry name" value="HTH_ARAC_FAMILY_1"/>
    <property type="match status" value="1"/>
</dbReference>
<dbReference type="GO" id="GO:0003700">
    <property type="term" value="F:DNA-binding transcription factor activity"/>
    <property type="evidence" value="ECO:0007669"/>
    <property type="project" value="InterPro"/>
</dbReference>
<dbReference type="OrthoDB" id="282744at2"/>
<keyword evidence="2" id="KW-0238">DNA-binding</keyword>
<keyword evidence="3" id="KW-0804">Transcription</keyword>
<dbReference type="SUPFAM" id="SSF55136">
    <property type="entry name" value="Probable bacterial effector-binding domain"/>
    <property type="match status" value="1"/>
</dbReference>
<dbReference type="PANTHER" id="PTHR47504">
    <property type="entry name" value="RIGHT ORIGIN-BINDING PROTEIN"/>
    <property type="match status" value="1"/>
</dbReference>